<comment type="caution">
    <text evidence="10">The sequence shown here is derived from an EMBL/GenBank/DDBJ whole genome shotgun (WGS) entry which is preliminary data.</text>
</comment>
<name>A0ABD3ELU1_9LAMI</name>
<protein>
    <recommendedName>
        <fullName evidence="2">RING-type E3 ubiquitin transferase</fullName>
        <ecNumber evidence="2">2.3.2.27</ecNumber>
    </recommendedName>
</protein>
<evidence type="ECO:0000259" key="9">
    <source>
        <dbReference type="PROSITE" id="PS50089"/>
    </source>
</evidence>
<evidence type="ECO:0000256" key="2">
    <source>
        <dbReference type="ARBA" id="ARBA00012483"/>
    </source>
</evidence>
<dbReference type="InterPro" id="IPR013083">
    <property type="entry name" value="Znf_RING/FYVE/PHD"/>
</dbReference>
<dbReference type="Pfam" id="PF13639">
    <property type="entry name" value="zf-RING_2"/>
    <property type="match status" value="1"/>
</dbReference>
<dbReference type="PROSITE" id="PS50089">
    <property type="entry name" value="ZF_RING_2"/>
    <property type="match status" value="1"/>
</dbReference>
<dbReference type="InterPro" id="IPR017907">
    <property type="entry name" value="Znf_RING_CS"/>
</dbReference>
<evidence type="ECO:0000313" key="11">
    <source>
        <dbReference type="Proteomes" id="UP001632038"/>
    </source>
</evidence>
<dbReference type="FunFam" id="3.30.40.10:FF:000127">
    <property type="entry name" value="E3 ubiquitin-protein ligase RNF181"/>
    <property type="match status" value="1"/>
</dbReference>
<dbReference type="GO" id="GO:0061630">
    <property type="term" value="F:ubiquitin protein ligase activity"/>
    <property type="evidence" value="ECO:0007669"/>
    <property type="project" value="UniProtKB-EC"/>
</dbReference>
<dbReference type="PROSITE" id="PS00518">
    <property type="entry name" value="ZF_RING_1"/>
    <property type="match status" value="1"/>
</dbReference>
<dbReference type="PANTHER" id="PTHR15710">
    <property type="entry name" value="E3 UBIQUITIN-PROTEIN LIGASE PRAJA"/>
    <property type="match status" value="1"/>
</dbReference>
<keyword evidence="6" id="KW-0833">Ubl conjugation pathway</keyword>
<gene>
    <name evidence="10" type="ORF">CASFOL_003917</name>
</gene>
<dbReference type="SUPFAM" id="SSF57850">
    <property type="entry name" value="RING/U-box"/>
    <property type="match status" value="1"/>
</dbReference>
<evidence type="ECO:0000313" key="10">
    <source>
        <dbReference type="EMBL" id="KAL3654236.1"/>
    </source>
</evidence>
<dbReference type="EC" id="2.3.2.27" evidence="2"/>
<evidence type="ECO:0000256" key="4">
    <source>
        <dbReference type="ARBA" id="ARBA00022723"/>
    </source>
</evidence>
<evidence type="ECO:0000256" key="5">
    <source>
        <dbReference type="ARBA" id="ARBA00022771"/>
    </source>
</evidence>
<evidence type="ECO:0000256" key="3">
    <source>
        <dbReference type="ARBA" id="ARBA00022679"/>
    </source>
</evidence>
<sequence>MASDSETPFSSSSPSFETLMNSTNRDIPFFLPFILGLNAINPHQETQNQDSQRERIVLINPFTQNMVVLETDSSSFPGFESLFNGKSGRRPASKASIDAMESVEIEKDDENCVICLEDWAIGEKVKEMPCKHRFCEGCIKKWLRAHGSCPVCRYEMPVEEDEDGDRKMEREGEGFVWAMNFVGIERN</sequence>
<dbReference type="Proteomes" id="UP001632038">
    <property type="component" value="Unassembled WGS sequence"/>
</dbReference>
<dbReference type="AlphaFoldDB" id="A0ABD3ELU1"/>
<evidence type="ECO:0000256" key="1">
    <source>
        <dbReference type="ARBA" id="ARBA00000900"/>
    </source>
</evidence>
<dbReference type="EMBL" id="JAVIJP010000005">
    <property type="protein sequence ID" value="KAL3654236.1"/>
    <property type="molecule type" value="Genomic_DNA"/>
</dbReference>
<organism evidence="10 11">
    <name type="scientific">Castilleja foliolosa</name>
    <dbReference type="NCBI Taxonomy" id="1961234"/>
    <lineage>
        <taxon>Eukaryota</taxon>
        <taxon>Viridiplantae</taxon>
        <taxon>Streptophyta</taxon>
        <taxon>Embryophyta</taxon>
        <taxon>Tracheophyta</taxon>
        <taxon>Spermatophyta</taxon>
        <taxon>Magnoliopsida</taxon>
        <taxon>eudicotyledons</taxon>
        <taxon>Gunneridae</taxon>
        <taxon>Pentapetalae</taxon>
        <taxon>asterids</taxon>
        <taxon>lamiids</taxon>
        <taxon>Lamiales</taxon>
        <taxon>Orobanchaceae</taxon>
        <taxon>Pedicularideae</taxon>
        <taxon>Castillejinae</taxon>
        <taxon>Castilleja</taxon>
    </lineage>
</organism>
<keyword evidence="3" id="KW-0808">Transferase</keyword>
<evidence type="ECO:0000256" key="7">
    <source>
        <dbReference type="ARBA" id="ARBA00022833"/>
    </source>
</evidence>
<accession>A0ABD3ELU1</accession>
<feature type="domain" description="RING-type" evidence="9">
    <location>
        <begin position="112"/>
        <end position="153"/>
    </location>
</feature>
<dbReference type="Gene3D" id="3.30.40.10">
    <property type="entry name" value="Zinc/RING finger domain, C3HC4 (zinc finger)"/>
    <property type="match status" value="1"/>
</dbReference>
<keyword evidence="11" id="KW-1185">Reference proteome</keyword>
<dbReference type="InterPro" id="IPR001841">
    <property type="entry name" value="Znf_RING"/>
</dbReference>
<keyword evidence="4" id="KW-0479">Metal-binding</keyword>
<proteinExistence type="predicted"/>
<dbReference type="SMART" id="SM00184">
    <property type="entry name" value="RING"/>
    <property type="match status" value="1"/>
</dbReference>
<dbReference type="PANTHER" id="PTHR15710:SF132">
    <property type="entry name" value="E3 UBIQUITIN-PROTEIN LIGASE MPSR1"/>
    <property type="match status" value="1"/>
</dbReference>
<evidence type="ECO:0000256" key="6">
    <source>
        <dbReference type="ARBA" id="ARBA00022786"/>
    </source>
</evidence>
<dbReference type="GO" id="GO:0008270">
    <property type="term" value="F:zinc ion binding"/>
    <property type="evidence" value="ECO:0007669"/>
    <property type="project" value="UniProtKB-KW"/>
</dbReference>
<keyword evidence="5 8" id="KW-0863">Zinc-finger</keyword>
<reference evidence="11" key="1">
    <citation type="journal article" date="2024" name="IScience">
        <title>Strigolactones Initiate the Formation of Haustorium-like Structures in Castilleja.</title>
        <authorList>
            <person name="Buerger M."/>
            <person name="Peterson D."/>
            <person name="Chory J."/>
        </authorList>
    </citation>
    <scope>NUCLEOTIDE SEQUENCE [LARGE SCALE GENOMIC DNA]</scope>
</reference>
<evidence type="ECO:0000256" key="8">
    <source>
        <dbReference type="PROSITE-ProRule" id="PRU00175"/>
    </source>
</evidence>
<keyword evidence="7" id="KW-0862">Zinc</keyword>
<comment type="catalytic activity">
    <reaction evidence="1">
        <text>S-ubiquitinyl-[E2 ubiquitin-conjugating enzyme]-L-cysteine + [acceptor protein]-L-lysine = [E2 ubiquitin-conjugating enzyme]-L-cysteine + N(6)-ubiquitinyl-[acceptor protein]-L-lysine.</text>
        <dbReference type="EC" id="2.3.2.27"/>
    </reaction>
</comment>
<dbReference type="GO" id="GO:0016567">
    <property type="term" value="P:protein ubiquitination"/>
    <property type="evidence" value="ECO:0007669"/>
    <property type="project" value="UniProtKB-ARBA"/>
</dbReference>